<dbReference type="Proteomes" id="UP000226420">
    <property type="component" value="Unassembled WGS sequence"/>
</dbReference>
<evidence type="ECO:0000313" key="8">
    <source>
        <dbReference type="EMBL" id="SFD04302.1"/>
    </source>
</evidence>
<dbReference type="GO" id="GO:0005886">
    <property type="term" value="C:plasma membrane"/>
    <property type="evidence" value="ECO:0007669"/>
    <property type="project" value="UniProtKB-SubCell"/>
</dbReference>
<gene>
    <name evidence="8" type="ORF">SAMN02745723_10748</name>
</gene>
<evidence type="ECO:0008006" key="10">
    <source>
        <dbReference type="Google" id="ProtNLM"/>
    </source>
</evidence>
<feature type="transmembrane region" description="Helical" evidence="7">
    <location>
        <begin position="400"/>
        <end position="423"/>
    </location>
</feature>
<feature type="transmembrane region" description="Helical" evidence="7">
    <location>
        <begin position="310"/>
        <end position="334"/>
    </location>
</feature>
<feature type="transmembrane region" description="Helical" evidence="7">
    <location>
        <begin position="234"/>
        <end position="253"/>
    </location>
</feature>
<dbReference type="PANTHER" id="PTHR30250">
    <property type="entry name" value="PST FAMILY PREDICTED COLANIC ACID TRANSPORTER"/>
    <property type="match status" value="1"/>
</dbReference>
<proteinExistence type="inferred from homology"/>
<evidence type="ECO:0000256" key="2">
    <source>
        <dbReference type="ARBA" id="ARBA00007430"/>
    </source>
</evidence>
<evidence type="ECO:0000256" key="1">
    <source>
        <dbReference type="ARBA" id="ARBA00004651"/>
    </source>
</evidence>
<comment type="subcellular location">
    <subcellularLocation>
        <location evidence="1">Cell membrane</location>
        <topology evidence="1">Multi-pass membrane protein</topology>
    </subcellularLocation>
</comment>
<dbReference type="AlphaFoldDB" id="A0AAJ5BHN8"/>
<comment type="caution">
    <text evidence="8">The sequence shown here is derived from an EMBL/GenBank/DDBJ whole genome shotgun (WGS) entry which is preliminary data.</text>
</comment>
<dbReference type="PANTHER" id="PTHR30250:SF10">
    <property type="entry name" value="LIPOPOLYSACCHARIDE BIOSYNTHESIS PROTEIN WZXC"/>
    <property type="match status" value="1"/>
</dbReference>
<feature type="transmembrane region" description="Helical" evidence="7">
    <location>
        <begin position="376"/>
        <end position="394"/>
    </location>
</feature>
<feature type="transmembrane region" description="Helical" evidence="7">
    <location>
        <begin position="346"/>
        <end position="364"/>
    </location>
</feature>
<accession>A0AAJ5BHN8</accession>
<feature type="transmembrane region" description="Helical" evidence="7">
    <location>
        <begin position="40"/>
        <end position="66"/>
    </location>
</feature>
<keyword evidence="5 7" id="KW-1133">Transmembrane helix</keyword>
<keyword evidence="4 7" id="KW-0812">Transmembrane</keyword>
<comment type="similarity">
    <text evidence="2">Belongs to the polysaccharide synthase family.</text>
</comment>
<dbReference type="RefSeq" id="WP_074823239.1">
    <property type="nucleotide sequence ID" value="NZ_FOLW01000007.1"/>
</dbReference>
<evidence type="ECO:0000256" key="3">
    <source>
        <dbReference type="ARBA" id="ARBA00022475"/>
    </source>
</evidence>
<sequence length="430" mass="49212">MIDVKAILFANAGAMWKILSGPITLLFIASGLAPVEQGIYFTFISIAAIQQVFELGFSVVLVQTYASQNNSRKYSDFSNDINVKGLHVFSIVTYFLIALVFYICAYNYGIYIFKDVPEFDHLTLICWRWYLFFIAISLLVIPFYSHMEGGLLVRNVYKSRFISIALSSSILWTLLFFNYGLIALVISQAVLVLSQFISIRKYIYNSCINIFKKRDILYIGFIEFKKASGFQLKLALVWATGYFYWNSYNLIFFKLVSPVYAGVFGMTFALFNAFSVIAQNIVLVNRAKISNAITSNGIDNALRSFKCLQYVSIVVFLICITFLFLLKFILPHFFIFNRILETNSMILLSIMFFCTTAICNYATFTRCFGIEALFKLSIIMNVIIPVITLLYTKFIGLDGLLIYIALAHVIFLLLSIVIIRNFIIRTRLKI</sequence>
<name>A0AAJ5BHN8_9GAMM</name>
<protein>
    <recommendedName>
        <fullName evidence="10">Polysaccharide biosynthesis protein</fullName>
    </recommendedName>
</protein>
<feature type="transmembrane region" description="Helical" evidence="7">
    <location>
        <begin position="125"/>
        <end position="144"/>
    </location>
</feature>
<evidence type="ECO:0000313" key="9">
    <source>
        <dbReference type="Proteomes" id="UP000226420"/>
    </source>
</evidence>
<keyword evidence="6 7" id="KW-0472">Membrane</keyword>
<evidence type="ECO:0000256" key="4">
    <source>
        <dbReference type="ARBA" id="ARBA00022692"/>
    </source>
</evidence>
<feature type="transmembrane region" description="Helical" evidence="7">
    <location>
        <begin position="6"/>
        <end position="28"/>
    </location>
</feature>
<evidence type="ECO:0000256" key="5">
    <source>
        <dbReference type="ARBA" id="ARBA00022989"/>
    </source>
</evidence>
<dbReference type="EMBL" id="FOLW01000007">
    <property type="protein sequence ID" value="SFD04302.1"/>
    <property type="molecule type" value="Genomic_DNA"/>
</dbReference>
<evidence type="ECO:0000256" key="7">
    <source>
        <dbReference type="SAM" id="Phobius"/>
    </source>
</evidence>
<feature type="transmembrane region" description="Helical" evidence="7">
    <location>
        <begin position="164"/>
        <end position="193"/>
    </location>
</feature>
<evidence type="ECO:0000256" key="6">
    <source>
        <dbReference type="ARBA" id="ARBA00023136"/>
    </source>
</evidence>
<keyword evidence="3" id="KW-1003">Cell membrane</keyword>
<feature type="transmembrane region" description="Helical" evidence="7">
    <location>
        <begin position="259"/>
        <end position="283"/>
    </location>
</feature>
<dbReference type="InterPro" id="IPR050833">
    <property type="entry name" value="Poly_Biosynth_Transport"/>
</dbReference>
<reference evidence="8 9" key="1">
    <citation type="submission" date="2016-10" db="EMBL/GenBank/DDBJ databases">
        <authorList>
            <person name="Varghese N."/>
            <person name="Submissions S."/>
        </authorList>
    </citation>
    <scope>NUCLEOTIDE SEQUENCE [LARGE SCALE GENOMIC DNA]</scope>
    <source>
        <strain evidence="8 9">DSM 5563</strain>
    </source>
</reference>
<feature type="transmembrane region" description="Helical" evidence="7">
    <location>
        <begin position="86"/>
        <end position="113"/>
    </location>
</feature>
<organism evidence="8 9">
    <name type="scientific">Pragia fontium DSM 5563 = ATCC 49100</name>
    <dbReference type="NCBI Taxonomy" id="1122977"/>
    <lineage>
        <taxon>Bacteria</taxon>
        <taxon>Pseudomonadati</taxon>
        <taxon>Pseudomonadota</taxon>
        <taxon>Gammaproteobacteria</taxon>
        <taxon>Enterobacterales</taxon>
        <taxon>Budviciaceae</taxon>
        <taxon>Pragia</taxon>
    </lineage>
</organism>